<evidence type="ECO:0000259" key="1">
    <source>
        <dbReference type="Pfam" id="PF12834"/>
    </source>
</evidence>
<dbReference type="InterPro" id="IPR024456">
    <property type="entry name" value="Integrase_catalytic_putative"/>
</dbReference>
<comment type="caution">
    <text evidence="3">The sequence shown here is derived from an EMBL/GenBank/DDBJ whole genome shotgun (WGS) entry which is preliminary data.</text>
</comment>
<sequence>MKDLNYQLKQLCQRNREGSYSTQANRAFALNQIANQLHSMGYRGMTTQSLKPKHVDALVAHWVGERMAAGTIKNRMSCLRWWAAKVNRQNVVARSNAFYGIPDRQFVSNDSKAVSVNEESLAKISDDRIRMSLELQQVFGLRREEAIKFIPAYADQGDRVRLKASWTKGGKAREIPVLTPEQRSVLNRAHRLAGSGSLIPAQNTYIQQLRLYERHTACAELTVAPVDRLLPQLEESTVLHQALSSHDSGLLFSGVWTPDPAYLNSLLWQQLTPSDWQLWWHMIGAYRAIKRLAYDTGLSGWAADEFSCDVVE</sequence>
<dbReference type="AlphaFoldDB" id="A0A9E5JT07"/>
<evidence type="ECO:0000313" key="4">
    <source>
        <dbReference type="Proteomes" id="UP000787472"/>
    </source>
</evidence>
<dbReference type="RefSeq" id="WP_167182166.1">
    <property type="nucleotide sequence ID" value="NZ_JAAONZ010000002.1"/>
</dbReference>
<name>A0A9E5JT07_9GAMM</name>
<dbReference type="Pfam" id="PF12834">
    <property type="entry name" value="Phage_int_SAM_2"/>
    <property type="match status" value="1"/>
</dbReference>
<feature type="domain" description="Putative integrase N-terminal" evidence="1">
    <location>
        <begin position="1"/>
        <end position="86"/>
    </location>
</feature>
<gene>
    <name evidence="3" type="ORF">G8770_04350</name>
</gene>
<feature type="domain" description="Integrase catalytic" evidence="2">
    <location>
        <begin position="122"/>
        <end position="199"/>
    </location>
</feature>
<dbReference type="Pfam" id="PF12835">
    <property type="entry name" value="Integrase_1"/>
    <property type="match status" value="1"/>
</dbReference>
<dbReference type="EMBL" id="JAAONZ010000002">
    <property type="protein sequence ID" value="NHO64774.1"/>
    <property type="molecule type" value="Genomic_DNA"/>
</dbReference>
<reference evidence="3" key="1">
    <citation type="submission" date="2020-03" db="EMBL/GenBank/DDBJ databases">
        <authorList>
            <person name="Guo F."/>
        </authorList>
    </citation>
    <scope>NUCLEOTIDE SEQUENCE</scope>
    <source>
        <strain evidence="3">JCM 30134</strain>
    </source>
</reference>
<dbReference type="Proteomes" id="UP000787472">
    <property type="component" value="Unassembled WGS sequence"/>
</dbReference>
<accession>A0A9E5JT07</accession>
<protein>
    <submittedName>
        <fullName evidence="3">Integrase</fullName>
    </submittedName>
</protein>
<organism evidence="3 4">
    <name type="scientific">Pseudomaricurvus hydrocarbonicus</name>
    <dbReference type="NCBI Taxonomy" id="1470433"/>
    <lineage>
        <taxon>Bacteria</taxon>
        <taxon>Pseudomonadati</taxon>
        <taxon>Pseudomonadota</taxon>
        <taxon>Gammaproteobacteria</taxon>
        <taxon>Cellvibrionales</taxon>
        <taxon>Cellvibrionaceae</taxon>
        <taxon>Pseudomaricurvus</taxon>
    </lineage>
</organism>
<proteinExistence type="predicted"/>
<evidence type="ECO:0000259" key="2">
    <source>
        <dbReference type="Pfam" id="PF12835"/>
    </source>
</evidence>
<dbReference type="InterPro" id="IPR024457">
    <property type="entry name" value="Putative_integrase_N"/>
</dbReference>
<keyword evidence="4" id="KW-1185">Reference proteome</keyword>
<evidence type="ECO:0000313" key="3">
    <source>
        <dbReference type="EMBL" id="NHO64774.1"/>
    </source>
</evidence>